<dbReference type="SUPFAM" id="SSF50249">
    <property type="entry name" value="Nucleic acid-binding proteins"/>
    <property type="match status" value="1"/>
</dbReference>
<proteinExistence type="predicted"/>
<accession>A0ABU2FTN6</accession>
<evidence type="ECO:0000313" key="4">
    <source>
        <dbReference type="Proteomes" id="UP001268864"/>
    </source>
</evidence>
<feature type="region of interest" description="Disordered" evidence="1">
    <location>
        <begin position="53"/>
        <end position="99"/>
    </location>
</feature>
<gene>
    <name evidence="3" type="ORF">NDI86_16870</name>
</gene>
<keyword evidence="4" id="KW-1185">Reference proteome</keyword>
<feature type="compositionally biased region" description="Low complexity" evidence="1">
    <location>
        <begin position="57"/>
        <end position="75"/>
    </location>
</feature>
<evidence type="ECO:0000256" key="1">
    <source>
        <dbReference type="SAM" id="MobiDB-lite"/>
    </source>
</evidence>
<sequence>MVEIPDTLRSVFTATIESDDESYTFEIPASEVRHDAIQPGETYRIAVLEAEATTARSESQLSDSASGSSSAVGEHGSPEPPVEEGKIRDVSVEAVGDQGDGIAKVDRGYVVIVPEAQPGEVPTVEIEQVQQNVAFASIVEPDPRTL</sequence>
<evidence type="ECO:0000313" key="3">
    <source>
        <dbReference type="EMBL" id="MDS0283789.1"/>
    </source>
</evidence>
<dbReference type="EMBL" id="JAMQOS010000006">
    <property type="protein sequence ID" value="MDS0283789.1"/>
    <property type="molecule type" value="Genomic_DNA"/>
</dbReference>
<dbReference type="Proteomes" id="UP001268864">
    <property type="component" value="Unassembled WGS sequence"/>
</dbReference>
<evidence type="ECO:0000259" key="2">
    <source>
        <dbReference type="PROSITE" id="PS50926"/>
    </source>
</evidence>
<protein>
    <submittedName>
        <fullName evidence="3">TRAM domain-containing protein</fullName>
    </submittedName>
</protein>
<organism evidence="3 4">
    <name type="scientific">Haloarcula onubensis</name>
    <dbReference type="NCBI Taxonomy" id="2950539"/>
    <lineage>
        <taxon>Archaea</taxon>
        <taxon>Methanobacteriati</taxon>
        <taxon>Methanobacteriota</taxon>
        <taxon>Stenosarchaea group</taxon>
        <taxon>Halobacteria</taxon>
        <taxon>Halobacteriales</taxon>
        <taxon>Haloarculaceae</taxon>
        <taxon>Haloarcula</taxon>
    </lineage>
</organism>
<dbReference type="Gene3D" id="2.40.50.140">
    <property type="entry name" value="Nucleic acid-binding proteins"/>
    <property type="match status" value="1"/>
</dbReference>
<feature type="domain" description="TRAM" evidence="2">
    <location>
        <begin position="81"/>
        <end position="140"/>
    </location>
</feature>
<dbReference type="Pfam" id="PF01938">
    <property type="entry name" value="TRAM"/>
    <property type="match status" value="1"/>
</dbReference>
<dbReference type="InterPro" id="IPR012340">
    <property type="entry name" value="NA-bd_OB-fold"/>
</dbReference>
<comment type="caution">
    <text evidence="3">The sequence shown here is derived from an EMBL/GenBank/DDBJ whole genome shotgun (WGS) entry which is preliminary data.</text>
</comment>
<reference evidence="3 4" key="1">
    <citation type="submission" date="2022-06" db="EMBL/GenBank/DDBJ databases">
        <title>Halomicroarcula sp. a new haloarchaeum isolate from saline soil.</title>
        <authorList>
            <person name="Strakova D."/>
            <person name="Galisteo C."/>
            <person name="Sanchez-Porro C."/>
            <person name="Ventosa A."/>
        </authorList>
    </citation>
    <scope>NUCLEOTIDE SEQUENCE [LARGE SCALE GENOMIC DNA]</scope>
    <source>
        <strain evidence="3 4">S3CR25-11</strain>
    </source>
</reference>
<name>A0ABU2FTN6_9EURY</name>
<dbReference type="InterPro" id="IPR002792">
    <property type="entry name" value="TRAM_dom"/>
</dbReference>
<dbReference type="RefSeq" id="WP_128906013.1">
    <property type="nucleotide sequence ID" value="NZ_JAMQOS010000006.1"/>
</dbReference>
<dbReference type="PROSITE" id="PS50926">
    <property type="entry name" value="TRAM"/>
    <property type="match status" value="1"/>
</dbReference>